<protein>
    <submittedName>
        <fullName evidence="3">Uncharacterized protein</fullName>
    </submittedName>
</protein>
<proteinExistence type="predicted"/>
<evidence type="ECO:0000313" key="3">
    <source>
        <dbReference type="WBParaSite" id="PgR003_g131_t01"/>
    </source>
</evidence>
<dbReference type="WBParaSite" id="PgR003_g131_t01">
    <property type="protein sequence ID" value="PgR003_g131_t01"/>
    <property type="gene ID" value="PgR003_g131"/>
</dbReference>
<feature type="region of interest" description="Disordered" evidence="1">
    <location>
        <begin position="66"/>
        <end position="85"/>
    </location>
</feature>
<dbReference type="Proteomes" id="UP000887569">
    <property type="component" value="Unplaced"/>
</dbReference>
<organism evidence="2 3">
    <name type="scientific">Parascaris univalens</name>
    <name type="common">Nematode worm</name>
    <dbReference type="NCBI Taxonomy" id="6257"/>
    <lineage>
        <taxon>Eukaryota</taxon>
        <taxon>Metazoa</taxon>
        <taxon>Ecdysozoa</taxon>
        <taxon>Nematoda</taxon>
        <taxon>Chromadorea</taxon>
        <taxon>Rhabditida</taxon>
        <taxon>Spirurina</taxon>
        <taxon>Ascaridomorpha</taxon>
        <taxon>Ascaridoidea</taxon>
        <taxon>Ascarididae</taxon>
        <taxon>Parascaris</taxon>
    </lineage>
</organism>
<keyword evidence="2" id="KW-1185">Reference proteome</keyword>
<evidence type="ECO:0000313" key="2">
    <source>
        <dbReference type="Proteomes" id="UP000887569"/>
    </source>
</evidence>
<accession>A0A915AD80</accession>
<evidence type="ECO:0000256" key="1">
    <source>
        <dbReference type="SAM" id="MobiDB-lite"/>
    </source>
</evidence>
<name>A0A915AD80_PARUN</name>
<sequence>HSFDAIDKMDRILVKTMHPNKRNDSLRSDTDAWKYLIIHDLKRKKTDVHRKIQKKTHETRAATKLAGSLEHFSGNKSNEFHQTESSTARNVSFIHKLNCLERILR</sequence>
<dbReference type="AlphaFoldDB" id="A0A915AD80"/>
<reference evidence="3" key="1">
    <citation type="submission" date="2022-11" db="UniProtKB">
        <authorList>
            <consortium name="WormBaseParasite"/>
        </authorList>
    </citation>
    <scope>IDENTIFICATION</scope>
</reference>